<name>A0ABS9QBH7_9HYPH</name>
<dbReference type="EMBL" id="JAKREW010000004">
    <property type="protein sequence ID" value="MCG7504772.1"/>
    <property type="molecule type" value="Genomic_DNA"/>
</dbReference>
<proteinExistence type="predicted"/>
<dbReference type="RefSeq" id="WP_239363061.1">
    <property type="nucleotide sequence ID" value="NZ_JAKREW010000004.1"/>
</dbReference>
<sequence>MTNIYALTPSQSPVLADFAETIAAACNRLVAAANDLFVKLHDRQAMKRLERFSGHRLQDVGFQREWDGSIQPLNR</sequence>
<organism evidence="1 2">
    <name type="scientific">Mesorhizobium retamae</name>
    <dbReference type="NCBI Taxonomy" id="2912854"/>
    <lineage>
        <taxon>Bacteria</taxon>
        <taxon>Pseudomonadati</taxon>
        <taxon>Pseudomonadota</taxon>
        <taxon>Alphaproteobacteria</taxon>
        <taxon>Hyphomicrobiales</taxon>
        <taxon>Phyllobacteriaceae</taxon>
        <taxon>Mesorhizobium</taxon>
    </lineage>
</organism>
<evidence type="ECO:0000313" key="2">
    <source>
        <dbReference type="Proteomes" id="UP001201701"/>
    </source>
</evidence>
<evidence type="ECO:0008006" key="3">
    <source>
        <dbReference type="Google" id="ProtNLM"/>
    </source>
</evidence>
<keyword evidence="2" id="KW-1185">Reference proteome</keyword>
<evidence type="ECO:0000313" key="1">
    <source>
        <dbReference type="EMBL" id="MCG7504772.1"/>
    </source>
</evidence>
<reference evidence="1 2" key="1">
    <citation type="submission" date="2022-02" db="EMBL/GenBank/DDBJ databases">
        <title>Draft genome sequence of Mezorhizobium retamae strain IRAMC:0171 isolated from Retama raetam nodules.</title>
        <authorList>
            <person name="Bengaied R."/>
            <person name="Sbissi I."/>
            <person name="Huber K."/>
            <person name="Ghodbane F."/>
            <person name="Nouioui I."/>
            <person name="Tarhouni M."/>
            <person name="Gtari M."/>
        </authorList>
    </citation>
    <scope>NUCLEOTIDE SEQUENCE [LARGE SCALE GENOMIC DNA]</scope>
    <source>
        <strain evidence="1 2">IRAMC:0171</strain>
    </source>
</reference>
<accession>A0ABS9QBH7</accession>
<gene>
    <name evidence="1" type="ORF">L4923_07025</name>
</gene>
<dbReference type="Proteomes" id="UP001201701">
    <property type="component" value="Unassembled WGS sequence"/>
</dbReference>
<protein>
    <recommendedName>
        <fullName evidence="3">DUF1127 domain-containing protein</fullName>
    </recommendedName>
</protein>
<comment type="caution">
    <text evidence="1">The sequence shown here is derived from an EMBL/GenBank/DDBJ whole genome shotgun (WGS) entry which is preliminary data.</text>
</comment>